<gene>
    <name evidence="1" type="ORF">E6C64_00885</name>
</gene>
<dbReference type="OrthoDB" id="4724764at2"/>
<dbReference type="Pfam" id="PF10604">
    <property type="entry name" value="Polyketide_cyc2"/>
    <property type="match status" value="1"/>
</dbReference>
<reference evidence="1 2" key="1">
    <citation type="submission" date="2019-04" db="EMBL/GenBank/DDBJ databases">
        <authorList>
            <person name="Jiang L."/>
        </authorList>
    </citation>
    <scope>NUCLEOTIDE SEQUENCE [LARGE SCALE GENOMIC DNA]</scope>
    <source>
        <strain evidence="1 2">YIM 131853</strain>
    </source>
</reference>
<dbReference type="EMBL" id="SSSM01000001">
    <property type="protein sequence ID" value="THG32959.1"/>
    <property type="molecule type" value="Genomic_DNA"/>
</dbReference>
<evidence type="ECO:0000313" key="2">
    <source>
        <dbReference type="Proteomes" id="UP000309133"/>
    </source>
</evidence>
<dbReference type="SUPFAM" id="SSF55961">
    <property type="entry name" value="Bet v1-like"/>
    <property type="match status" value="1"/>
</dbReference>
<dbReference type="InterPro" id="IPR023393">
    <property type="entry name" value="START-like_dom_sf"/>
</dbReference>
<evidence type="ECO:0000313" key="1">
    <source>
        <dbReference type="EMBL" id="THG32959.1"/>
    </source>
</evidence>
<protein>
    <submittedName>
        <fullName evidence="1">SRPBCC family protein</fullName>
    </submittedName>
</protein>
<dbReference type="AlphaFoldDB" id="A0A4S4FQU9"/>
<organism evidence="1 2">
    <name type="scientific">Naasia lichenicola</name>
    <dbReference type="NCBI Taxonomy" id="2565933"/>
    <lineage>
        <taxon>Bacteria</taxon>
        <taxon>Bacillati</taxon>
        <taxon>Actinomycetota</taxon>
        <taxon>Actinomycetes</taxon>
        <taxon>Micrococcales</taxon>
        <taxon>Microbacteriaceae</taxon>
        <taxon>Naasia</taxon>
    </lineage>
</organism>
<sequence length="188" mass="20886">MRSDTNLGILRTWRSAAAASGTLSSMTLISRSDRTVPATVQARSRRTPAEAFAVIVPGPLALIYEKWGPFPATREARDQTGAWDGVGQSRTLVLGDGTTLKEVIVEFQGGRTFSYEATEFTNALGRLIHGVRGDWTFIEDGTGSIVRWTWEFKPRPFCRLPVRLLLVPLFRNYMQRAVGNAVRLADRS</sequence>
<keyword evidence="2" id="KW-1185">Reference proteome</keyword>
<comment type="caution">
    <text evidence="1">The sequence shown here is derived from an EMBL/GenBank/DDBJ whole genome shotgun (WGS) entry which is preliminary data.</text>
</comment>
<name>A0A4S4FQU9_9MICO</name>
<dbReference type="Proteomes" id="UP000309133">
    <property type="component" value="Unassembled WGS sequence"/>
</dbReference>
<accession>A0A4S4FQU9</accession>
<proteinExistence type="predicted"/>
<dbReference type="RefSeq" id="WP_136425740.1">
    <property type="nucleotide sequence ID" value="NZ_SSSM01000001.1"/>
</dbReference>
<dbReference type="Gene3D" id="3.30.530.20">
    <property type="match status" value="1"/>
</dbReference>
<dbReference type="InterPro" id="IPR019587">
    <property type="entry name" value="Polyketide_cyclase/dehydratase"/>
</dbReference>